<evidence type="ECO:0000256" key="1">
    <source>
        <dbReference type="ARBA" id="ARBA00004123"/>
    </source>
</evidence>
<keyword evidence="3" id="KW-0158">Chromosome</keyword>
<dbReference type="RefSeq" id="XP_013907041.1">
    <property type="nucleotide sequence ID" value="XM_014051566.1"/>
</dbReference>
<evidence type="ECO:0000256" key="4">
    <source>
        <dbReference type="ARBA" id="ARBA00022838"/>
    </source>
</evidence>
<dbReference type="GO" id="GO:0007059">
    <property type="term" value="P:chromosome segregation"/>
    <property type="evidence" value="ECO:0007669"/>
    <property type="project" value="TreeGrafter"/>
</dbReference>
<dbReference type="GO" id="GO:0000776">
    <property type="term" value="C:kinetochore"/>
    <property type="evidence" value="ECO:0007669"/>
    <property type="project" value="UniProtKB-KW"/>
</dbReference>
<protein>
    <submittedName>
        <fullName evidence="12">Centromere protein H</fullName>
    </submittedName>
</protein>
<accession>A0A6I9WY13</accession>
<keyword evidence="8" id="KW-0175">Coiled coil</keyword>
<keyword evidence="4" id="KW-0995">Kinetochore</keyword>
<evidence type="ECO:0000256" key="8">
    <source>
        <dbReference type="SAM" id="Coils"/>
    </source>
</evidence>
<keyword evidence="11" id="KW-1185">Reference proteome</keyword>
<evidence type="ECO:0000256" key="6">
    <source>
        <dbReference type="ARBA" id="ARBA00023328"/>
    </source>
</evidence>
<dbReference type="PANTHER" id="PTHR48122:SF1">
    <property type="entry name" value="CENTROMERE PROTEIN H"/>
    <property type="match status" value="1"/>
</dbReference>
<evidence type="ECO:0000259" key="10">
    <source>
        <dbReference type="Pfam" id="PF05837"/>
    </source>
</evidence>
<comment type="similarity">
    <text evidence="7">Belongs to the CENP-H/MCM16 family.</text>
</comment>
<dbReference type="InterPro" id="IPR008426">
    <property type="entry name" value="CENP-H_C"/>
</dbReference>
<feature type="coiled-coil region" evidence="8">
    <location>
        <begin position="147"/>
        <end position="174"/>
    </location>
</feature>
<dbReference type="GO" id="GO:0007052">
    <property type="term" value="P:mitotic spindle organization"/>
    <property type="evidence" value="ECO:0007669"/>
    <property type="project" value="TreeGrafter"/>
</dbReference>
<feature type="coiled-coil region" evidence="8">
    <location>
        <begin position="82"/>
        <end position="109"/>
    </location>
</feature>
<dbReference type="GO" id="GO:0005634">
    <property type="term" value="C:nucleus"/>
    <property type="evidence" value="ECO:0007669"/>
    <property type="project" value="UniProtKB-SubCell"/>
</dbReference>
<name>A0A6I9WY13_9SAUR</name>
<reference evidence="12" key="1">
    <citation type="submission" date="2025-08" db="UniProtKB">
        <authorList>
            <consortium name="RefSeq"/>
        </authorList>
    </citation>
    <scope>IDENTIFICATION</scope>
</reference>
<dbReference type="Proteomes" id="UP000504617">
    <property type="component" value="Unplaced"/>
</dbReference>
<evidence type="ECO:0000256" key="5">
    <source>
        <dbReference type="ARBA" id="ARBA00023242"/>
    </source>
</evidence>
<evidence type="ECO:0000256" key="9">
    <source>
        <dbReference type="SAM" id="MobiDB-lite"/>
    </source>
</evidence>
<feature type="domain" description="Centromere protein H C-terminal" evidence="10">
    <location>
        <begin position="49"/>
        <end position="248"/>
    </location>
</feature>
<keyword evidence="6" id="KW-0137">Centromere</keyword>
<evidence type="ECO:0000256" key="2">
    <source>
        <dbReference type="ARBA" id="ARBA00004629"/>
    </source>
</evidence>
<feature type="region of interest" description="Disordered" evidence="9">
    <location>
        <begin position="1"/>
        <end position="29"/>
    </location>
</feature>
<dbReference type="CTD" id="64946"/>
<comment type="subcellular location">
    <subcellularLocation>
        <location evidence="2">Chromosome</location>
        <location evidence="2">Centromere</location>
        <location evidence="2">Kinetochore</location>
    </subcellularLocation>
    <subcellularLocation>
        <location evidence="1">Nucleus</location>
    </subcellularLocation>
</comment>
<dbReference type="Pfam" id="PF05837">
    <property type="entry name" value="CENP-H"/>
    <property type="match status" value="1"/>
</dbReference>
<sequence length="254" mass="29377">MESRDEAGCPEIGDKAAPVAAFGKPTEGVTEEGARLRFNEDRMPDLLKLYRFKEQISQHLMEYKTIINSAAAEKIPDQDRNEKILEGSIEELERDLEEIRLSYQNKALALQRIQITDALRTKLKNEDDDSKFIWDTIKHIMMLSTAILKSKQQSRELEEKLNEVKKSRLELKRAGECKLAQIHDMKRKQKKDLENMEVGEMLKKVRKNVQKEIQMTTLIQNIFQNLITGSGVNWAKDPALKRIVLQLENNVTDI</sequence>
<dbReference type="GO" id="GO:0051382">
    <property type="term" value="P:kinetochore assembly"/>
    <property type="evidence" value="ECO:0007669"/>
    <property type="project" value="InterPro"/>
</dbReference>
<evidence type="ECO:0000256" key="3">
    <source>
        <dbReference type="ARBA" id="ARBA00022454"/>
    </source>
</evidence>
<proteinExistence type="inferred from homology"/>
<dbReference type="InterPro" id="IPR040034">
    <property type="entry name" value="CENP-H"/>
</dbReference>
<evidence type="ECO:0000313" key="11">
    <source>
        <dbReference type="Proteomes" id="UP000504617"/>
    </source>
</evidence>
<gene>
    <name evidence="12" type="primary">CENPH</name>
</gene>
<organism evidence="11 12">
    <name type="scientific">Thamnophis sirtalis</name>
    <dbReference type="NCBI Taxonomy" id="35019"/>
    <lineage>
        <taxon>Eukaryota</taxon>
        <taxon>Metazoa</taxon>
        <taxon>Chordata</taxon>
        <taxon>Craniata</taxon>
        <taxon>Vertebrata</taxon>
        <taxon>Euteleostomi</taxon>
        <taxon>Lepidosauria</taxon>
        <taxon>Squamata</taxon>
        <taxon>Bifurcata</taxon>
        <taxon>Unidentata</taxon>
        <taxon>Episquamata</taxon>
        <taxon>Toxicofera</taxon>
        <taxon>Serpentes</taxon>
        <taxon>Colubroidea</taxon>
        <taxon>Colubridae</taxon>
        <taxon>Natricinae</taxon>
        <taxon>Thamnophis</taxon>
    </lineage>
</organism>
<dbReference type="GO" id="GO:0043515">
    <property type="term" value="F:kinetochore binding"/>
    <property type="evidence" value="ECO:0007669"/>
    <property type="project" value="TreeGrafter"/>
</dbReference>
<dbReference type="PANTHER" id="PTHR48122">
    <property type="entry name" value="CENTROMERE PROTEIN H"/>
    <property type="match status" value="1"/>
</dbReference>
<dbReference type="AlphaFoldDB" id="A0A6I9WY13"/>
<dbReference type="OrthoDB" id="2274804at2759"/>
<evidence type="ECO:0000256" key="7">
    <source>
        <dbReference type="ARBA" id="ARBA00025735"/>
    </source>
</evidence>
<keyword evidence="5" id="KW-0539">Nucleus</keyword>
<dbReference type="KEGG" id="tsr:106537436"/>
<evidence type="ECO:0000313" key="12">
    <source>
        <dbReference type="RefSeq" id="XP_013907041.1"/>
    </source>
</evidence>
<dbReference type="GeneID" id="106537436"/>